<sequence>MTNITCINHTLQGLFMECPDCSCRTSKTSFRYVPNDVILKNRPTNTVSPAHSAVHAHEQHSKVRTASNGWLREASPPPPPPLLHRQVNTRYRESGMITAVVRTLTFPRRLLLCAVHGVHQHTGWENFRETARTLVRFLSERR</sequence>
<organism evidence="1 2">
    <name type="scientific">Solea senegalensis</name>
    <name type="common">Senegalese sole</name>
    <dbReference type="NCBI Taxonomy" id="28829"/>
    <lineage>
        <taxon>Eukaryota</taxon>
        <taxon>Metazoa</taxon>
        <taxon>Chordata</taxon>
        <taxon>Craniata</taxon>
        <taxon>Vertebrata</taxon>
        <taxon>Euteleostomi</taxon>
        <taxon>Actinopterygii</taxon>
        <taxon>Neopterygii</taxon>
        <taxon>Teleostei</taxon>
        <taxon>Neoteleostei</taxon>
        <taxon>Acanthomorphata</taxon>
        <taxon>Carangaria</taxon>
        <taxon>Pleuronectiformes</taxon>
        <taxon>Pleuronectoidei</taxon>
        <taxon>Soleidae</taxon>
        <taxon>Solea</taxon>
    </lineage>
</organism>
<name>A0AAV6RQI6_SOLSE</name>
<accession>A0AAV6RQI6</accession>
<proteinExistence type="predicted"/>
<dbReference type="Proteomes" id="UP000693946">
    <property type="component" value="Linkage Group LG18"/>
</dbReference>
<reference evidence="1 2" key="1">
    <citation type="journal article" date="2021" name="Sci. Rep.">
        <title>Chromosome anchoring in Senegalese sole (Solea senegalensis) reveals sex-associated markers and genome rearrangements in flatfish.</title>
        <authorList>
            <person name="Guerrero-Cozar I."/>
            <person name="Gomez-Garrido J."/>
            <person name="Berbel C."/>
            <person name="Martinez-Blanch J.F."/>
            <person name="Alioto T."/>
            <person name="Claros M.G."/>
            <person name="Gagnaire P.A."/>
            <person name="Manchado M."/>
        </authorList>
    </citation>
    <scope>NUCLEOTIDE SEQUENCE [LARGE SCALE GENOMIC DNA]</scope>
    <source>
        <strain evidence="1">Sse05_10M</strain>
    </source>
</reference>
<protein>
    <submittedName>
        <fullName evidence="1">Uncharacterized protein</fullName>
    </submittedName>
</protein>
<dbReference type="EMBL" id="JAGKHQ010000010">
    <property type="protein sequence ID" value="KAG7507768.1"/>
    <property type="molecule type" value="Genomic_DNA"/>
</dbReference>
<evidence type="ECO:0000313" key="2">
    <source>
        <dbReference type="Proteomes" id="UP000693946"/>
    </source>
</evidence>
<evidence type="ECO:0000313" key="1">
    <source>
        <dbReference type="EMBL" id="KAG7507768.1"/>
    </source>
</evidence>
<dbReference type="AlphaFoldDB" id="A0AAV6RQI6"/>
<comment type="caution">
    <text evidence="1">The sequence shown here is derived from an EMBL/GenBank/DDBJ whole genome shotgun (WGS) entry which is preliminary data.</text>
</comment>
<feature type="non-terminal residue" evidence="1">
    <location>
        <position position="142"/>
    </location>
</feature>
<gene>
    <name evidence="1" type="ORF">JOB18_043870</name>
</gene>
<keyword evidence="2" id="KW-1185">Reference proteome</keyword>